<gene>
    <name evidence="6" type="ORF">B1A_05847</name>
</gene>
<dbReference type="PANTHER" id="PTHR30349:SF90">
    <property type="entry name" value="TYROSINE RECOMBINASE XERD"/>
    <property type="match status" value="1"/>
</dbReference>
<evidence type="ECO:0000256" key="2">
    <source>
        <dbReference type="ARBA" id="ARBA00023125"/>
    </source>
</evidence>
<evidence type="ECO:0000256" key="3">
    <source>
        <dbReference type="ARBA" id="ARBA00023172"/>
    </source>
</evidence>
<sequence length="280" mass="30900">PNPFPNRGAGGPRPRDDAFDTVLERFTKHLIEVECHSVATGRTYGKWAHHYYWWLAGAHPALPIDLASPAVLREFLACKRAQGLRASTLTTLLHSLRSFYGFVLAHDPALLNPTAGIRTPRVVAPAVDPYSELEVRTLLAFARKYERSGVHRRWVGYVAVTVLAGTGVRNGELVSLKTADVDVVRHQLSVIGKGSKPRTVPFGPATATVLLTYLGELRPLLPVSPYFIVNPRSLRHGPHCGRMEPNALAGLVRDLVAEVGLPGRHFPHRFRHTFATNALR</sequence>
<keyword evidence="1" id="KW-0229">DNA integration</keyword>
<feature type="non-terminal residue" evidence="6">
    <location>
        <position position="280"/>
    </location>
</feature>
<dbReference type="AlphaFoldDB" id="T1BRV7"/>
<evidence type="ECO:0000313" key="6">
    <source>
        <dbReference type="EMBL" id="EQD71313.1"/>
    </source>
</evidence>
<dbReference type="InterPro" id="IPR013762">
    <property type="entry name" value="Integrase-like_cat_sf"/>
</dbReference>
<dbReference type="SUPFAM" id="SSF56349">
    <property type="entry name" value="DNA breaking-rejoining enzymes"/>
    <property type="match status" value="1"/>
</dbReference>
<proteinExistence type="predicted"/>
<evidence type="ECO:0000256" key="1">
    <source>
        <dbReference type="ARBA" id="ARBA00022908"/>
    </source>
</evidence>
<reference evidence="6" key="1">
    <citation type="submission" date="2013-08" db="EMBL/GenBank/DDBJ databases">
        <authorList>
            <person name="Mendez C."/>
            <person name="Richter M."/>
            <person name="Ferrer M."/>
            <person name="Sanchez J."/>
        </authorList>
    </citation>
    <scope>NUCLEOTIDE SEQUENCE</scope>
</reference>
<dbReference type="PROSITE" id="PS51898">
    <property type="entry name" value="TYR_RECOMBINASE"/>
    <property type="match status" value="1"/>
</dbReference>
<dbReference type="GO" id="GO:0006310">
    <property type="term" value="P:DNA recombination"/>
    <property type="evidence" value="ECO:0007669"/>
    <property type="project" value="UniProtKB-KW"/>
</dbReference>
<dbReference type="Gene3D" id="1.10.150.130">
    <property type="match status" value="1"/>
</dbReference>
<keyword evidence="3" id="KW-0233">DNA recombination</keyword>
<dbReference type="InterPro" id="IPR002104">
    <property type="entry name" value="Integrase_catalytic"/>
</dbReference>
<feature type="domain" description="Tyr recombinase" evidence="4">
    <location>
        <begin position="125"/>
        <end position="280"/>
    </location>
</feature>
<evidence type="ECO:0000259" key="4">
    <source>
        <dbReference type="PROSITE" id="PS51898"/>
    </source>
</evidence>
<dbReference type="PROSITE" id="PS51900">
    <property type="entry name" value="CB"/>
    <property type="match status" value="1"/>
</dbReference>
<organism evidence="6">
    <name type="scientific">mine drainage metagenome</name>
    <dbReference type="NCBI Taxonomy" id="410659"/>
    <lineage>
        <taxon>unclassified sequences</taxon>
        <taxon>metagenomes</taxon>
        <taxon>ecological metagenomes</taxon>
    </lineage>
</organism>
<protein>
    <submittedName>
        <fullName evidence="6">Integrase/recombinase</fullName>
    </submittedName>
</protein>
<dbReference type="PANTHER" id="PTHR30349">
    <property type="entry name" value="PHAGE INTEGRASE-RELATED"/>
    <property type="match status" value="1"/>
</dbReference>
<evidence type="ECO:0000259" key="5">
    <source>
        <dbReference type="PROSITE" id="PS51900"/>
    </source>
</evidence>
<keyword evidence="2" id="KW-0238">DNA-binding</keyword>
<reference evidence="6" key="2">
    <citation type="journal article" date="2014" name="ISME J.">
        <title>Microbial stratification in low pH oxic and suboxic macroscopic growths along an acid mine drainage.</title>
        <authorList>
            <person name="Mendez-Garcia C."/>
            <person name="Mesa V."/>
            <person name="Sprenger R.R."/>
            <person name="Richter M."/>
            <person name="Diez M.S."/>
            <person name="Solano J."/>
            <person name="Bargiela R."/>
            <person name="Golyshina O.V."/>
            <person name="Manteca A."/>
            <person name="Ramos J.L."/>
            <person name="Gallego J.R."/>
            <person name="Llorente I."/>
            <person name="Martins Dos Santos V.A."/>
            <person name="Jensen O.N."/>
            <person name="Pelaez A.I."/>
            <person name="Sanchez J."/>
            <person name="Ferrer M."/>
        </authorList>
    </citation>
    <scope>NUCLEOTIDE SEQUENCE</scope>
</reference>
<dbReference type="InterPro" id="IPR044068">
    <property type="entry name" value="CB"/>
</dbReference>
<dbReference type="Pfam" id="PF00589">
    <property type="entry name" value="Phage_integrase"/>
    <property type="match status" value="1"/>
</dbReference>
<dbReference type="GO" id="GO:0015074">
    <property type="term" value="P:DNA integration"/>
    <property type="evidence" value="ECO:0007669"/>
    <property type="project" value="UniProtKB-KW"/>
</dbReference>
<dbReference type="InterPro" id="IPR011010">
    <property type="entry name" value="DNA_brk_join_enz"/>
</dbReference>
<dbReference type="Gene3D" id="1.10.443.10">
    <property type="entry name" value="Intergrase catalytic core"/>
    <property type="match status" value="1"/>
</dbReference>
<dbReference type="GO" id="GO:0003677">
    <property type="term" value="F:DNA binding"/>
    <property type="evidence" value="ECO:0007669"/>
    <property type="project" value="UniProtKB-KW"/>
</dbReference>
<comment type="caution">
    <text evidence="6">The sequence shown here is derived from an EMBL/GenBank/DDBJ whole genome shotgun (WGS) entry which is preliminary data.</text>
</comment>
<dbReference type="InterPro" id="IPR010998">
    <property type="entry name" value="Integrase_recombinase_N"/>
</dbReference>
<accession>T1BRV7</accession>
<dbReference type="Pfam" id="PF02899">
    <property type="entry name" value="Phage_int_SAM_1"/>
    <property type="match status" value="1"/>
</dbReference>
<dbReference type="InterPro" id="IPR004107">
    <property type="entry name" value="Integrase_SAM-like_N"/>
</dbReference>
<dbReference type="EMBL" id="AUZX01004264">
    <property type="protein sequence ID" value="EQD71313.1"/>
    <property type="molecule type" value="Genomic_DNA"/>
</dbReference>
<feature type="domain" description="Core-binding (CB)" evidence="5">
    <location>
        <begin position="17"/>
        <end position="104"/>
    </location>
</feature>
<name>T1BRV7_9ZZZZ</name>
<dbReference type="InterPro" id="IPR050090">
    <property type="entry name" value="Tyrosine_recombinase_XerCD"/>
</dbReference>
<feature type="non-terminal residue" evidence="6">
    <location>
        <position position="1"/>
    </location>
</feature>